<dbReference type="GO" id="GO:0016779">
    <property type="term" value="F:nucleotidyltransferase activity"/>
    <property type="evidence" value="ECO:0007669"/>
    <property type="project" value="UniProtKB-UniRule"/>
</dbReference>
<comment type="pathway">
    <text evidence="3">tRNA modification; 5-methoxycarbonylmethyl-2-thiouridine-tRNA biosynthesis.</text>
</comment>
<keyword evidence="7" id="KW-1185">Reference proteome</keyword>
<gene>
    <name evidence="5" type="primary">CTU2_1</name>
    <name evidence="5" type="ORF">MS3_00002540</name>
    <name evidence="6" type="ORF">MS3_05055</name>
</gene>
<evidence type="ECO:0000313" key="6">
    <source>
        <dbReference type="EMBL" id="KGB36743.1"/>
    </source>
</evidence>
<dbReference type="PANTHER" id="PTHR20882:SF14">
    <property type="entry name" value="CYTOPLASMIC TRNA 2-THIOLATION PROTEIN 2"/>
    <property type="match status" value="1"/>
</dbReference>
<dbReference type="HAMAP" id="MF_03054">
    <property type="entry name" value="CTU2"/>
    <property type="match status" value="1"/>
</dbReference>
<accession>A0A095C4M3</accession>
<dbReference type="GO" id="GO:0002143">
    <property type="term" value="P:tRNA wobble position uridine thiolation"/>
    <property type="evidence" value="ECO:0007669"/>
    <property type="project" value="TreeGrafter"/>
</dbReference>
<dbReference type="RefSeq" id="XP_051070095.1">
    <property type="nucleotide sequence ID" value="XM_051210136.1"/>
</dbReference>
<dbReference type="Proteomes" id="UP000471633">
    <property type="component" value="Unassembled WGS sequence"/>
</dbReference>
<name>A0A095C4M3_SCHHA</name>
<comment type="similarity">
    <text evidence="3">Belongs to the CTU2/NCS2 family.</text>
</comment>
<protein>
    <recommendedName>
        <fullName evidence="3">Cytoplasmic tRNA 2-thiolation protein 2</fullName>
    </recommendedName>
</protein>
<keyword evidence="1 3" id="KW-0963">Cytoplasm</keyword>
<dbReference type="EMBL" id="KL250807">
    <property type="protein sequence ID" value="KGB36743.1"/>
    <property type="molecule type" value="Genomic_DNA"/>
</dbReference>
<evidence type="ECO:0000256" key="3">
    <source>
        <dbReference type="HAMAP-Rule" id="MF_03054"/>
    </source>
</evidence>
<dbReference type="GO" id="GO:0032447">
    <property type="term" value="P:protein urmylation"/>
    <property type="evidence" value="ECO:0007669"/>
    <property type="project" value="UniProtKB-UniRule"/>
</dbReference>
<dbReference type="KEGG" id="shx:MS3_00002540"/>
<dbReference type="AlphaFoldDB" id="A0A095C4M3"/>
<dbReference type="PANTHER" id="PTHR20882">
    <property type="entry name" value="CYTOPLASMIC TRNA 2-THIOLATION PROTEIN 2"/>
    <property type="match status" value="1"/>
</dbReference>
<sequence>MCSQEEDEDCSCVFNSIIKKNERLSYCIKCQSQSSVLIRKDDPSLCKSCFIHHCLHKINMIFGKYKLRTTQMNNSSSNNNNMAIAYSGGQNSSTLLNLIIQSNNDNGIKKRTRRMIPKVFHLIEPYDSEDNLKFITNNMKNSHLEYHNISMNEISEMNKWASKLTSSLLSSQQRFHNYYRLNLLIDCARKLNCKYLVLGECSNRVTVKYLLEIIEGRGNHSSIQTSFLDERYQDITIVRPLRDFLAKEIALYAHFMHLEFVTPNDPLTSIVLKNPNVNTLERLTQDFLATLQTGGFPSTTGTILRTSSKIVLENDSQITCSFCHFPVSNTDSSNDPDKLATKSMIHSSSLSNPDSFNKKTVTGIIDKDLCLSCSLMFKELSLCT</sequence>
<dbReference type="Pfam" id="PF01171">
    <property type="entry name" value="ATP_bind_3"/>
    <property type="match status" value="1"/>
</dbReference>
<feature type="domain" description="tRNA(Ile)-lysidine/2-thiocytidine synthase N-terminal" evidence="4">
    <location>
        <begin position="82"/>
        <end position="261"/>
    </location>
</feature>
<dbReference type="EMBL" id="AMPZ03000002">
    <property type="protein sequence ID" value="KAH9589490.1"/>
    <property type="molecule type" value="Genomic_DNA"/>
</dbReference>
<comment type="subcellular location">
    <subcellularLocation>
        <location evidence="3">Cytoplasm</location>
    </subcellularLocation>
</comment>
<evidence type="ECO:0000259" key="4">
    <source>
        <dbReference type="Pfam" id="PF01171"/>
    </source>
</evidence>
<evidence type="ECO:0000313" key="5">
    <source>
        <dbReference type="EMBL" id="KAH9589490.1"/>
    </source>
</evidence>
<reference evidence="5" key="4">
    <citation type="journal article" date="2022" name="PLoS Pathog.">
        <title>Chromosome-level genome of Schistosoma haematobium underpins genome-wide explorations of molecular variation.</title>
        <authorList>
            <person name="Stroehlein A.J."/>
            <person name="Korhonen P.K."/>
            <person name="Lee V.V."/>
            <person name="Ralph S.A."/>
            <person name="Mentink-Kane M."/>
            <person name="You H."/>
            <person name="McManus D.P."/>
            <person name="Tchuente L.T."/>
            <person name="Stothard J.R."/>
            <person name="Kaur P."/>
            <person name="Dudchenko O."/>
            <person name="Aiden E.L."/>
            <person name="Yang B."/>
            <person name="Yang H."/>
            <person name="Emery A.M."/>
            <person name="Webster B.L."/>
            <person name="Brindley P.J."/>
            <person name="Rollinson D."/>
            <person name="Chang B.C.H."/>
            <person name="Gasser R.B."/>
            <person name="Young N.D."/>
        </authorList>
    </citation>
    <scope>NUCLEOTIDE SEQUENCE</scope>
</reference>
<reference evidence="5" key="2">
    <citation type="journal article" date="2019" name="Gigascience">
        <title>High-quality Schistosoma haematobium genome achieved by single-molecule and long-range sequencing.</title>
        <authorList>
            <person name="Stroehlein A.J."/>
            <person name="Korhonen P.K."/>
            <person name="Chong T.M."/>
            <person name="Lim Y.L."/>
            <person name="Chan K.G."/>
            <person name="Webster B."/>
            <person name="Rollinson D."/>
            <person name="Brindley P.J."/>
            <person name="Gasser R.B."/>
            <person name="Young N.D."/>
        </authorList>
    </citation>
    <scope>NUCLEOTIDE SEQUENCE</scope>
</reference>
<evidence type="ECO:0000256" key="1">
    <source>
        <dbReference type="ARBA" id="ARBA00022490"/>
    </source>
</evidence>
<comment type="function">
    <text evidence="3">Plays a central role in 2-thiolation of mcm(5)S(2)U at tRNA wobble positions of tRNA(Lys), tRNA(Glu) and tRNA(Gln). May act by forming a heterodimer with NCS6/CTU1 that ligates sulfur from thiocarboxylated URM1 onto the uridine of tRNAs at wobble position.</text>
</comment>
<dbReference type="InterPro" id="IPR014729">
    <property type="entry name" value="Rossmann-like_a/b/a_fold"/>
</dbReference>
<dbReference type="Gene3D" id="3.40.50.620">
    <property type="entry name" value="HUPs"/>
    <property type="match status" value="1"/>
</dbReference>
<reference evidence="5" key="3">
    <citation type="submission" date="2021-06" db="EMBL/GenBank/DDBJ databases">
        <title>Chromosome-level genome assembly for S. haematobium.</title>
        <authorList>
            <person name="Stroehlein A.J."/>
        </authorList>
    </citation>
    <scope>NUCLEOTIDE SEQUENCE</scope>
</reference>
<evidence type="ECO:0000256" key="2">
    <source>
        <dbReference type="ARBA" id="ARBA00022694"/>
    </source>
</evidence>
<dbReference type="GO" id="GO:0005829">
    <property type="term" value="C:cytosol"/>
    <property type="evidence" value="ECO:0007669"/>
    <property type="project" value="TreeGrafter"/>
</dbReference>
<dbReference type="UniPathway" id="UPA00988"/>
<dbReference type="InterPro" id="IPR019407">
    <property type="entry name" value="CTU2"/>
</dbReference>
<evidence type="ECO:0000313" key="7">
    <source>
        <dbReference type="Proteomes" id="UP000471633"/>
    </source>
</evidence>
<dbReference type="SUPFAM" id="SSF52402">
    <property type="entry name" value="Adenine nucleotide alpha hydrolases-like"/>
    <property type="match status" value="1"/>
</dbReference>
<keyword evidence="2 3" id="KW-0819">tRNA processing</keyword>
<proteinExistence type="inferred from homology"/>
<dbReference type="GO" id="GO:0016783">
    <property type="term" value="F:sulfurtransferase activity"/>
    <property type="evidence" value="ECO:0007669"/>
    <property type="project" value="TreeGrafter"/>
</dbReference>
<organism evidence="6">
    <name type="scientific">Schistosoma haematobium</name>
    <name type="common">Blood fluke</name>
    <dbReference type="NCBI Taxonomy" id="6185"/>
    <lineage>
        <taxon>Eukaryota</taxon>
        <taxon>Metazoa</taxon>
        <taxon>Spiralia</taxon>
        <taxon>Lophotrochozoa</taxon>
        <taxon>Platyhelminthes</taxon>
        <taxon>Trematoda</taxon>
        <taxon>Digenea</taxon>
        <taxon>Strigeidida</taxon>
        <taxon>Schistosomatoidea</taxon>
        <taxon>Schistosomatidae</taxon>
        <taxon>Schistosoma</taxon>
    </lineage>
</organism>
<dbReference type="Pfam" id="PF10288">
    <property type="entry name" value="CTU2"/>
    <property type="match status" value="1"/>
</dbReference>
<dbReference type="GeneID" id="75576968"/>
<dbReference type="CTD" id="75576968"/>
<reference evidence="6" key="1">
    <citation type="journal article" date="2012" name="Nat. Genet.">
        <title>Whole-genome sequence of Schistosoma haematobium.</title>
        <authorList>
            <person name="Young N.D."/>
            <person name="Jex A.R."/>
            <person name="Li B."/>
            <person name="Liu S."/>
            <person name="Yang L."/>
            <person name="Xiong Z."/>
            <person name="Li Y."/>
            <person name="Cantacessi C."/>
            <person name="Hall R.S."/>
            <person name="Xu X."/>
            <person name="Chen F."/>
            <person name="Wu X."/>
            <person name="Zerlotini A."/>
            <person name="Oliveira G."/>
            <person name="Hofmann A."/>
            <person name="Zhang G."/>
            <person name="Fang X."/>
            <person name="Kang Y."/>
            <person name="Campbell B.E."/>
            <person name="Loukas A."/>
            <person name="Ranganathan S."/>
            <person name="Rollinson D."/>
            <person name="Rinaldi G."/>
            <person name="Brindley P.J."/>
            <person name="Yang H."/>
            <person name="Wang J."/>
            <person name="Wang J."/>
            <person name="Gasser R.B."/>
        </authorList>
    </citation>
    <scope>NUCLEOTIDE SEQUENCE [LARGE SCALE GENOMIC DNA]</scope>
</reference>
<dbReference type="InterPro" id="IPR011063">
    <property type="entry name" value="TilS/TtcA_N"/>
</dbReference>
<dbReference type="GO" id="GO:0000049">
    <property type="term" value="F:tRNA binding"/>
    <property type="evidence" value="ECO:0007669"/>
    <property type="project" value="InterPro"/>
</dbReference>
<dbReference type="STRING" id="6185.A0A095C4M3"/>